<feature type="compositionally biased region" description="Gly residues" evidence="1">
    <location>
        <begin position="71"/>
        <end position="84"/>
    </location>
</feature>
<sequence>MPLPMAPASPASPASPCPPGCDHADAAAEGCKRVGPIHEAAPVEGFSSPAAFMAAAAGGGDGCGSGFEGMQGGGGDAQDGGGAIEGVQDDGSNTEGYGGTTSASRRAVERWCRHRRCGGATTSTSAACGDDGVGGGLNVDGWDACGDGGIKGISLPIVAFFYLKDELDVVLV</sequence>
<feature type="region of interest" description="Disordered" evidence="1">
    <location>
        <begin position="71"/>
        <end position="101"/>
    </location>
</feature>
<dbReference type="AlphaFoldDB" id="A0A0E0KF75"/>
<keyword evidence="3" id="KW-1185">Reference proteome</keyword>
<reference evidence="2" key="2">
    <citation type="submission" date="2018-05" db="EMBL/GenBank/DDBJ databases">
        <title>OpunRS2 (Oryza punctata Reference Sequence Version 2).</title>
        <authorList>
            <person name="Zhang J."/>
            <person name="Kudrna D."/>
            <person name="Lee S."/>
            <person name="Talag J."/>
            <person name="Welchert J."/>
            <person name="Wing R.A."/>
        </authorList>
    </citation>
    <scope>NUCLEOTIDE SEQUENCE [LARGE SCALE GENOMIC DNA]</scope>
</reference>
<reference evidence="2" key="1">
    <citation type="submission" date="2015-04" db="UniProtKB">
        <authorList>
            <consortium name="EnsemblPlants"/>
        </authorList>
    </citation>
    <scope>IDENTIFICATION</scope>
</reference>
<evidence type="ECO:0000256" key="1">
    <source>
        <dbReference type="SAM" id="MobiDB-lite"/>
    </source>
</evidence>
<dbReference type="Gramene" id="OPUNC03G20640.1">
    <property type="protein sequence ID" value="OPUNC03G20640.1"/>
    <property type="gene ID" value="OPUNC03G20640"/>
</dbReference>
<proteinExistence type="predicted"/>
<dbReference type="HOGENOM" id="CLU_1557766_0_0_1"/>
<feature type="compositionally biased region" description="Polar residues" evidence="1">
    <location>
        <begin position="90"/>
        <end position="101"/>
    </location>
</feature>
<accession>A0A0E0KF75</accession>
<evidence type="ECO:0000313" key="2">
    <source>
        <dbReference type="EnsemblPlants" id="OPUNC03G20640.1"/>
    </source>
</evidence>
<protein>
    <submittedName>
        <fullName evidence="2">Uncharacterized protein</fullName>
    </submittedName>
</protein>
<organism evidence="2">
    <name type="scientific">Oryza punctata</name>
    <name type="common">Red rice</name>
    <dbReference type="NCBI Taxonomy" id="4537"/>
    <lineage>
        <taxon>Eukaryota</taxon>
        <taxon>Viridiplantae</taxon>
        <taxon>Streptophyta</taxon>
        <taxon>Embryophyta</taxon>
        <taxon>Tracheophyta</taxon>
        <taxon>Spermatophyta</taxon>
        <taxon>Magnoliopsida</taxon>
        <taxon>Liliopsida</taxon>
        <taxon>Poales</taxon>
        <taxon>Poaceae</taxon>
        <taxon>BOP clade</taxon>
        <taxon>Oryzoideae</taxon>
        <taxon>Oryzeae</taxon>
        <taxon>Oryzinae</taxon>
        <taxon>Oryza</taxon>
    </lineage>
</organism>
<evidence type="ECO:0000313" key="3">
    <source>
        <dbReference type="Proteomes" id="UP000026962"/>
    </source>
</evidence>
<name>A0A0E0KF75_ORYPU</name>
<feature type="region of interest" description="Disordered" evidence="1">
    <location>
        <begin position="1"/>
        <end position="21"/>
    </location>
</feature>
<dbReference type="Proteomes" id="UP000026962">
    <property type="component" value="Chromosome 3"/>
</dbReference>
<dbReference type="EnsemblPlants" id="OPUNC03G20640.1">
    <property type="protein sequence ID" value="OPUNC03G20640.1"/>
    <property type="gene ID" value="OPUNC03G20640"/>
</dbReference>